<evidence type="ECO:0000313" key="2">
    <source>
        <dbReference type="Proteomes" id="UP000694843"/>
    </source>
</evidence>
<dbReference type="AlphaFoldDB" id="A0A8B7P0T7"/>
<reference evidence="3 4" key="1">
    <citation type="submission" date="2025-04" db="UniProtKB">
        <authorList>
            <consortium name="RefSeq"/>
        </authorList>
    </citation>
    <scope>IDENTIFICATION</scope>
    <source>
        <tissue evidence="3 4">Whole organism</tissue>
    </source>
</reference>
<dbReference type="OrthoDB" id="10620648at2759"/>
<feature type="chain" id="PRO_5044664411" evidence="1">
    <location>
        <begin position="24"/>
        <end position="123"/>
    </location>
</feature>
<organism evidence="2 3">
    <name type="scientific">Hyalella azteca</name>
    <name type="common">Amphipod</name>
    <dbReference type="NCBI Taxonomy" id="294128"/>
    <lineage>
        <taxon>Eukaryota</taxon>
        <taxon>Metazoa</taxon>
        <taxon>Ecdysozoa</taxon>
        <taxon>Arthropoda</taxon>
        <taxon>Crustacea</taxon>
        <taxon>Multicrustacea</taxon>
        <taxon>Malacostraca</taxon>
        <taxon>Eumalacostraca</taxon>
        <taxon>Peracarida</taxon>
        <taxon>Amphipoda</taxon>
        <taxon>Senticaudata</taxon>
        <taxon>Talitrida</taxon>
        <taxon>Talitroidea</taxon>
        <taxon>Hyalellidae</taxon>
        <taxon>Hyalella</taxon>
    </lineage>
</organism>
<dbReference type="KEGG" id="hazt:108676099"/>
<keyword evidence="2" id="KW-1185">Reference proteome</keyword>
<gene>
    <name evidence="3 4" type="primary">LOC108676099</name>
</gene>
<name>A0A8B7P0T7_HYAAZ</name>
<evidence type="ECO:0000313" key="4">
    <source>
        <dbReference type="RefSeq" id="XP_018019628.1"/>
    </source>
</evidence>
<dbReference type="Proteomes" id="UP000694843">
    <property type="component" value="Unplaced"/>
</dbReference>
<sequence length="123" mass="13528">MRPSHTLVHLMLWCLGVLVFGEATPNFFSNSGKIMPSIGRRSDVPSAMGVQAPDVRSREYPPEELSDFVPRDADLQVALLAKGLRDVYDKLDSASKQATRGDACFSRHEAAEVLKLLQAATKK</sequence>
<feature type="signal peptide" evidence="1">
    <location>
        <begin position="1"/>
        <end position="23"/>
    </location>
</feature>
<proteinExistence type="predicted"/>
<evidence type="ECO:0000313" key="3">
    <source>
        <dbReference type="RefSeq" id="XP_018019627.1"/>
    </source>
</evidence>
<keyword evidence="1" id="KW-0732">Signal</keyword>
<dbReference type="RefSeq" id="XP_018019628.1">
    <property type="nucleotide sequence ID" value="XM_018164139.2"/>
</dbReference>
<dbReference type="RefSeq" id="XP_018019627.1">
    <property type="nucleotide sequence ID" value="XM_018164138.2"/>
</dbReference>
<protein>
    <submittedName>
        <fullName evidence="3 4">Uncharacterized protein LOC108676099</fullName>
    </submittedName>
</protein>
<accession>A0A8B7P0T7</accession>
<dbReference type="GeneID" id="108676099"/>
<evidence type="ECO:0000256" key="1">
    <source>
        <dbReference type="SAM" id="SignalP"/>
    </source>
</evidence>